<dbReference type="SUPFAM" id="SSF54593">
    <property type="entry name" value="Glyoxalase/Bleomycin resistance protein/Dihydroxybiphenyl dioxygenase"/>
    <property type="match status" value="1"/>
</dbReference>
<feature type="domain" description="VOC" evidence="5">
    <location>
        <begin position="2"/>
        <end position="128"/>
    </location>
</feature>
<dbReference type="InterPro" id="IPR037523">
    <property type="entry name" value="VOC_core"/>
</dbReference>
<dbReference type="Gene3D" id="3.10.180.10">
    <property type="entry name" value="2,3-Dihydroxybiphenyl 1,2-Dioxygenase, domain 1"/>
    <property type="match status" value="1"/>
</dbReference>
<evidence type="ECO:0000313" key="7">
    <source>
        <dbReference type="Proteomes" id="UP000588068"/>
    </source>
</evidence>
<proteinExistence type="predicted"/>
<sequence>MHLQYVSFNVPDVERSCDFYIGLLGMSRQGSIDLGNGITETLLGCESAVSAPGAGIILMHDANRDKPYERGNAFSRIIFNVPDIAGMIERLQAAGVRVVKPPTQVESQNLVYALVKDPDGFLVELLESRRR</sequence>
<dbReference type="AlphaFoldDB" id="A0A841HHX6"/>
<reference evidence="6 7" key="1">
    <citation type="submission" date="2020-08" db="EMBL/GenBank/DDBJ databases">
        <title>Genomic Encyclopedia of Type Strains, Phase IV (KMG-IV): sequencing the most valuable type-strain genomes for metagenomic binning, comparative biology and taxonomic classification.</title>
        <authorList>
            <person name="Goeker M."/>
        </authorList>
    </citation>
    <scope>NUCLEOTIDE SEQUENCE [LARGE SCALE GENOMIC DNA]</scope>
    <source>
        <strain evidence="6 7">DSM 26723</strain>
    </source>
</reference>
<dbReference type="PANTHER" id="PTHR46036">
    <property type="entry name" value="LACTOYLGLUTATHIONE LYASE"/>
    <property type="match status" value="1"/>
</dbReference>
<dbReference type="RefSeq" id="WP_184329918.1">
    <property type="nucleotide sequence ID" value="NZ_JACHHZ010000001.1"/>
</dbReference>
<dbReference type="InterPro" id="IPR029068">
    <property type="entry name" value="Glyas_Bleomycin-R_OHBP_Dase"/>
</dbReference>
<comment type="caution">
    <text evidence="6">The sequence shown here is derived from an EMBL/GenBank/DDBJ whole genome shotgun (WGS) entry which is preliminary data.</text>
</comment>
<evidence type="ECO:0000256" key="2">
    <source>
        <dbReference type="ARBA" id="ARBA00030892"/>
    </source>
</evidence>
<keyword evidence="6" id="KW-0456">Lyase</keyword>
<accession>A0A841HHX6</accession>
<evidence type="ECO:0000256" key="3">
    <source>
        <dbReference type="ARBA" id="ARBA00032460"/>
    </source>
</evidence>
<evidence type="ECO:0000256" key="4">
    <source>
        <dbReference type="ARBA" id="ARBA00033298"/>
    </source>
</evidence>
<dbReference type="GO" id="GO:0019243">
    <property type="term" value="P:methylglyoxal catabolic process to D-lactate via S-lactoyl-glutathione"/>
    <property type="evidence" value="ECO:0007669"/>
    <property type="project" value="TreeGrafter"/>
</dbReference>
<evidence type="ECO:0000256" key="1">
    <source>
        <dbReference type="ARBA" id="ARBA00030291"/>
    </source>
</evidence>
<dbReference type="GO" id="GO:0005737">
    <property type="term" value="C:cytoplasm"/>
    <property type="evidence" value="ECO:0007669"/>
    <property type="project" value="TreeGrafter"/>
</dbReference>
<evidence type="ECO:0000313" key="6">
    <source>
        <dbReference type="EMBL" id="MBB6092174.1"/>
    </source>
</evidence>
<organism evidence="6 7">
    <name type="scientific">Povalibacter uvarum</name>
    <dbReference type="NCBI Taxonomy" id="732238"/>
    <lineage>
        <taxon>Bacteria</taxon>
        <taxon>Pseudomonadati</taxon>
        <taxon>Pseudomonadota</taxon>
        <taxon>Gammaproteobacteria</taxon>
        <taxon>Steroidobacterales</taxon>
        <taxon>Steroidobacteraceae</taxon>
        <taxon>Povalibacter</taxon>
    </lineage>
</organism>
<keyword evidence="7" id="KW-1185">Reference proteome</keyword>
<evidence type="ECO:0000259" key="5">
    <source>
        <dbReference type="PROSITE" id="PS51819"/>
    </source>
</evidence>
<gene>
    <name evidence="6" type="ORF">HNQ60_001020</name>
</gene>
<dbReference type="Pfam" id="PF00903">
    <property type="entry name" value="Glyoxalase"/>
    <property type="match status" value="1"/>
</dbReference>
<dbReference type="GO" id="GO:0004462">
    <property type="term" value="F:lactoylglutathione lyase activity"/>
    <property type="evidence" value="ECO:0007669"/>
    <property type="project" value="TreeGrafter"/>
</dbReference>
<dbReference type="EMBL" id="JACHHZ010000001">
    <property type="protein sequence ID" value="MBB6092174.1"/>
    <property type="molecule type" value="Genomic_DNA"/>
</dbReference>
<name>A0A841HHX6_9GAMM</name>
<dbReference type="Proteomes" id="UP000588068">
    <property type="component" value="Unassembled WGS sequence"/>
</dbReference>
<dbReference type="InterPro" id="IPR004360">
    <property type="entry name" value="Glyas_Fos-R_dOase_dom"/>
</dbReference>
<protein>
    <recommendedName>
        <fullName evidence="2">Aldoketomutase</fullName>
    </recommendedName>
    <alternativeName>
        <fullName evidence="1">Ketone-aldehyde mutase</fullName>
    </alternativeName>
    <alternativeName>
        <fullName evidence="3">Methylglyoxalase</fullName>
    </alternativeName>
    <alternativeName>
        <fullName evidence="4">S-D-lactoylglutathione methylglyoxal lyase</fullName>
    </alternativeName>
</protein>
<dbReference type="PROSITE" id="PS51819">
    <property type="entry name" value="VOC"/>
    <property type="match status" value="1"/>
</dbReference>
<dbReference type="PANTHER" id="PTHR46036:SF5">
    <property type="entry name" value="LACTOYLGLUTATHIONE LYASE"/>
    <property type="match status" value="1"/>
</dbReference>